<feature type="transmembrane region" description="Helical" evidence="1">
    <location>
        <begin position="46"/>
        <end position="66"/>
    </location>
</feature>
<name>A0A2S5SR85_9BURK</name>
<dbReference type="PANTHER" id="PTHR28026:SF9">
    <property type="entry name" value="2-HYDROXY-PALMITIC ACID DIOXYGENASE MPO1"/>
    <property type="match status" value="1"/>
</dbReference>
<protein>
    <recommendedName>
        <fullName evidence="4">DUF962 domain-containing protein</fullName>
    </recommendedName>
</protein>
<evidence type="ECO:0008006" key="4">
    <source>
        <dbReference type="Google" id="ProtNLM"/>
    </source>
</evidence>
<dbReference type="PANTHER" id="PTHR28026">
    <property type="entry name" value="DUF962 DOMAIN PROTEIN (AFU_ORTHOLOGUE AFUA_8G05310)"/>
    <property type="match status" value="1"/>
</dbReference>
<proteinExistence type="predicted"/>
<accession>A0A2S5SR85</accession>
<dbReference type="GO" id="GO:0016020">
    <property type="term" value="C:membrane"/>
    <property type="evidence" value="ECO:0007669"/>
    <property type="project" value="GOC"/>
</dbReference>
<dbReference type="EMBL" id="PSNX01000015">
    <property type="protein sequence ID" value="PPE65219.1"/>
    <property type="molecule type" value="Genomic_DNA"/>
</dbReference>
<comment type="caution">
    <text evidence="2">The sequence shown here is derived from an EMBL/GenBank/DDBJ whole genome shotgun (WGS) entry which is preliminary data.</text>
</comment>
<organism evidence="2 3">
    <name type="scientific">Caldimonas caldifontis</name>
    <dbReference type="NCBI Taxonomy" id="1452508"/>
    <lineage>
        <taxon>Bacteria</taxon>
        <taxon>Pseudomonadati</taxon>
        <taxon>Pseudomonadota</taxon>
        <taxon>Betaproteobacteria</taxon>
        <taxon>Burkholderiales</taxon>
        <taxon>Sphaerotilaceae</taxon>
        <taxon>Caldimonas</taxon>
    </lineage>
</organism>
<feature type="transmembrane region" description="Helical" evidence="1">
    <location>
        <begin position="71"/>
        <end position="91"/>
    </location>
</feature>
<dbReference type="InterPro" id="IPR009305">
    <property type="entry name" value="Mpo1-like"/>
</dbReference>
<reference evidence="2 3" key="1">
    <citation type="submission" date="2018-02" db="EMBL/GenBank/DDBJ databases">
        <title>Reclassifiation of [Polyangium] brachysporum DSM 7029 as Guopingzhaonella breviflexa gen. nov., sp. nov., a member of the family Comamonadaceae.</title>
        <authorList>
            <person name="Tang B."/>
        </authorList>
    </citation>
    <scope>NUCLEOTIDE SEQUENCE [LARGE SCALE GENOMIC DNA]</scope>
    <source>
        <strain evidence="2 3">BCRC 80649</strain>
    </source>
</reference>
<dbReference type="AlphaFoldDB" id="A0A2S5SR85"/>
<dbReference type="OrthoDB" id="5515308at2"/>
<keyword evidence="3" id="KW-1185">Reference proteome</keyword>
<dbReference type="Pfam" id="PF06127">
    <property type="entry name" value="Mpo1-like"/>
    <property type="match status" value="1"/>
</dbReference>
<feature type="transmembrane region" description="Helical" evidence="1">
    <location>
        <begin position="130"/>
        <end position="150"/>
    </location>
</feature>
<sequence length="175" mass="18910">MRSALDLLTQYAEYHRDRRNIATHFVGVPLIVFAVGALLARPGFELAGLALSPAWLLFALAALWYLSRHLVLGLATSLAVGGLIWLGHLAAAGSTSVWLATGIGAFVVGWIIQFVGHYYEGRKPAFVDDLVGLLVGPMFVVAEAMFAAGWNREMLARIEQKAGPTIVRDLANARP</sequence>
<gene>
    <name evidence="2" type="ORF">C1704_14830</name>
</gene>
<evidence type="ECO:0000313" key="2">
    <source>
        <dbReference type="EMBL" id="PPE65219.1"/>
    </source>
</evidence>
<dbReference type="Proteomes" id="UP000238605">
    <property type="component" value="Unassembled WGS sequence"/>
</dbReference>
<dbReference type="RefSeq" id="WP_104303522.1">
    <property type="nucleotide sequence ID" value="NZ_PSNX01000015.1"/>
</dbReference>
<feature type="transmembrane region" description="Helical" evidence="1">
    <location>
        <begin position="21"/>
        <end position="40"/>
    </location>
</feature>
<keyword evidence="1" id="KW-1133">Transmembrane helix</keyword>
<dbReference type="GO" id="GO:0046521">
    <property type="term" value="P:sphingoid catabolic process"/>
    <property type="evidence" value="ECO:0007669"/>
    <property type="project" value="TreeGrafter"/>
</dbReference>
<keyword evidence="1" id="KW-0472">Membrane</keyword>
<feature type="transmembrane region" description="Helical" evidence="1">
    <location>
        <begin position="97"/>
        <end position="118"/>
    </location>
</feature>
<evidence type="ECO:0000256" key="1">
    <source>
        <dbReference type="SAM" id="Phobius"/>
    </source>
</evidence>
<evidence type="ECO:0000313" key="3">
    <source>
        <dbReference type="Proteomes" id="UP000238605"/>
    </source>
</evidence>
<keyword evidence="1" id="KW-0812">Transmembrane</keyword>